<dbReference type="OrthoDB" id="10258888at2759"/>
<evidence type="ECO:0000256" key="2">
    <source>
        <dbReference type="ARBA" id="ARBA00022737"/>
    </source>
</evidence>
<organism evidence="7 8">
    <name type="scientific">Branchiostoma lanceolatum</name>
    <name type="common">Common lancelet</name>
    <name type="synonym">Amphioxus lanceolatum</name>
    <dbReference type="NCBI Taxonomy" id="7740"/>
    <lineage>
        <taxon>Eukaryota</taxon>
        <taxon>Metazoa</taxon>
        <taxon>Chordata</taxon>
        <taxon>Cephalochordata</taxon>
        <taxon>Leptocardii</taxon>
        <taxon>Amphioxiformes</taxon>
        <taxon>Branchiostomatidae</taxon>
        <taxon>Branchiostoma</taxon>
    </lineage>
</organism>
<evidence type="ECO:0000259" key="6">
    <source>
        <dbReference type="PROSITE" id="PS50225"/>
    </source>
</evidence>
<evidence type="ECO:0000256" key="1">
    <source>
        <dbReference type="ARBA" id="ARBA00004906"/>
    </source>
</evidence>
<feature type="domain" description="SOCS box" evidence="6">
    <location>
        <begin position="435"/>
        <end position="488"/>
    </location>
</feature>
<dbReference type="Proteomes" id="UP000838412">
    <property type="component" value="Chromosome 6"/>
</dbReference>
<feature type="region of interest" description="Disordered" evidence="5">
    <location>
        <begin position="132"/>
        <end position="151"/>
    </location>
</feature>
<evidence type="ECO:0000313" key="8">
    <source>
        <dbReference type="Proteomes" id="UP000838412"/>
    </source>
</evidence>
<dbReference type="InterPro" id="IPR001496">
    <property type="entry name" value="SOCS_box"/>
</dbReference>
<gene>
    <name evidence="7" type="primary">ASB8</name>
    <name evidence="7" type="ORF">BLAG_LOCUS21337</name>
</gene>
<protein>
    <submittedName>
        <fullName evidence="7">ASB8 protein</fullName>
    </submittedName>
</protein>
<proteinExistence type="predicted"/>
<name>A0A8K0EZL4_BRALA</name>
<sequence length="488" mass="55036">MKTTGRTEDGTKVVATYELSPFYFDRTGVLTPWTLSQLFANSEPEQSDVFYIPRHMRKVATFVRYQEYHLHPELYTKVKFNSTVEVKAGIGYVGKTSWIGKGVIRLATSQDILCHGNILAVNVDLSTRQPTALTPDLRRKGKGPRPTFDLPTSSDKPMYSHKFRVEESDVGANDYTKQSVFIRLCSDTAVFGTKAASFISHMTMWYIMENTQTCYELNERLIHVICDWEICTKDDVEDLINKGADINCVHGTLRPLHCACMVSDARCAEMLLERGADVNSKDGYGRTALHYAAEKDSNCVSILLQHGAFINAPDGNQDTPLHWAAFRNNAPCLKVLLQHGAMVNSLDYNSDTPLSWASMKGNLEAVEILLQYGAEVRTENDNGYSPVYRASLIQARGLNDANDDESLDLLIRASGQFDLRNEDGQMPNEIVRDNQLCDRLLELSTNPRTLKDLCMYEIRKSIGETYLPKAVKKLPLPEYLKRFLCLKN</sequence>
<dbReference type="PROSITE" id="PS50088">
    <property type="entry name" value="ANK_REPEAT"/>
    <property type="match status" value="3"/>
</dbReference>
<dbReference type="GO" id="GO:0035556">
    <property type="term" value="P:intracellular signal transduction"/>
    <property type="evidence" value="ECO:0007669"/>
    <property type="project" value="InterPro"/>
</dbReference>
<dbReference type="SUPFAM" id="SSF54637">
    <property type="entry name" value="Thioesterase/thiol ester dehydrase-isomerase"/>
    <property type="match status" value="1"/>
</dbReference>
<dbReference type="FunFam" id="1.10.750.20:FF:000001">
    <property type="entry name" value="Ankyrin repeat and SOCS box containing 1"/>
    <property type="match status" value="1"/>
</dbReference>
<evidence type="ECO:0000256" key="4">
    <source>
        <dbReference type="PROSITE-ProRule" id="PRU00023"/>
    </source>
</evidence>
<feature type="repeat" description="ANK" evidence="4">
    <location>
        <begin position="251"/>
        <end position="283"/>
    </location>
</feature>
<dbReference type="UniPathway" id="UPA00143"/>
<feature type="repeat" description="ANK" evidence="4">
    <location>
        <begin position="316"/>
        <end position="348"/>
    </location>
</feature>
<dbReference type="InterPro" id="IPR036036">
    <property type="entry name" value="SOCS_box-like_dom_sf"/>
</dbReference>
<dbReference type="InterPro" id="IPR002110">
    <property type="entry name" value="Ankyrin_rpt"/>
</dbReference>
<dbReference type="SUPFAM" id="SSF158235">
    <property type="entry name" value="SOCS box-like"/>
    <property type="match status" value="1"/>
</dbReference>
<dbReference type="GO" id="GO:0016567">
    <property type="term" value="P:protein ubiquitination"/>
    <property type="evidence" value="ECO:0007669"/>
    <property type="project" value="UniProtKB-UniPathway"/>
</dbReference>
<dbReference type="InterPro" id="IPR036770">
    <property type="entry name" value="Ankyrin_rpt-contain_sf"/>
</dbReference>
<dbReference type="Gene3D" id="1.10.750.20">
    <property type="entry name" value="SOCS box"/>
    <property type="match status" value="1"/>
</dbReference>
<dbReference type="Gene3D" id="1.25.40.20">
    <property type="entry name" value="Ankyrin repeat-containing domain"/>
    <property type="match status" value="2"/>
</dbReference>
<keyword evidence="3 4" id="KW-0040">ANK repeat</keyword>
<evidence type="ECO:0000313" key="7">
    <source>
        <dbReference type="EMBL" id="CAH1268384.1"/>
    </source>
</evidence>
<dbReference type="PROSITE" id="PS50225">
    <property type="entry name" value="SOCS"/>
    <property type="match status" value="1"/>
</dbReference>
<evidence type="ECO:0000256" key="5">
    <source>
        <dbReference type="SAM" id="MobiDB-lite"/>
    </source>
</evidence>
<dbReference type="SMART" id="SM00248">
    <property type="entry name" value="ANK"/>
    <property type="match status" value="5"/>
</dbReference>
<dbReference type="SMART" id="SM00969">
    <property type="entry name" value="SOCS_box"/>
    <property type="match status" value="1"/>
</dbReference>
<dbReference type="Pfam" id="PF12796">
    <property type="entry name" value="Ank_2"/>
    <property type="match status" value="2"/>
</dbReference>
<dbReference type="InterPro" id="IPR029069">
    <property type="entry name" value="HotDog_dom_sf"/>
</dbReference>
<comment type="pathway">
    <text evidence="1">Protein modification; protein ubiquitination.</text>
</comment>
<accession>A0A8K0EZL4</accession>
<keyword evidence="2" id="KW-0677">Repeat</keyword>
<feature type="repeat" description="ANK" evidence="4">
    <location>
        <begin position="349"/>
        <end position="381"/>
    </location>
</feature>
<dbReference type="PANTHER" id="PTHR24171">
    <property type="entry name" value="ANKYRIN REPEAT DOMAIN-CONTAINING PROTEIN 39-RELATED"/>
    <property type="match status" value="1"/>
</dbReference>
<evidence type="ECO:0000256" key="3">
    <source>
        <dbReference type="ARBA" id="ARBA00023043"/>
    </source>
</evidence>
<dbReference type="Pfam" id="PF07525">
    <property type="entry name" value="SOCS_box"/>
    <property type="match status" value="1"/>
</dbReference>
<keyword evidence="8" id="KW-1185">Reference proteome</keyword>
<dbReference type="PROSITE" id="PS50297">
    <property type="entry name" value="ANK_REP_REGION"/>
    <property type="match status" value="3"/>
</dbReference>
<dbReference type="SUPFAM" id="SSF48403">
    <property type="entry name" value="Ankyrin repeat"/>
    <property type="match status" value="1"/>
</dbReference>
<dbReference type="AlphaFoldDB" id="A0A8K0EZL4"/>
<reference evidence="7" key="1">
    <citation type="submission" date="2022-01" db="EMBL/GenBank/DDBJ databases">
        <authorList>
            <person name="Braso-Vives M."/>
        </authorList>
    </citation>
    <scope>NUCLEOTIDE SEQUENCE</scope>
</reference>
<dbReference type="Gene3D" id="3.10.129.10">
    <property type="entry name" value="Hotdog Thioesterase"/>
    <property type="match status" value="1"/>
</dbReference>
<dbReference type="EMBL" id="OV696691">
    <property type="protein sequence ID" value="CAH1268384.1"/>
    <property type="molecule type" value="Genomic_DNA"/>
</dbReference>